<dbReference type="OrthoDB" id="9778320at2"/>
<protein>
    <submittedName>
        <fullName evidence="5">Polysaccharide deacetylase</fullName>
    </submittedName>
</protein>
<name>A0A1H9RDM7_9BACI</name>
<evidence type="ECO:0000313" key="5">
    <source>
        <dbReference type="EMBL" id="SER70836.1"/>
    </source>
</evidence>
<keyword evidence="3" id="KW-1133">Transmembrane helix</keyword>
<dbReference type="SUPFAM" id="SSF88713">
    <property type="entry name" value="Glycoside hydrolase/deacetylase"/>
    <property type="match status" value="1"/>
</dbReference>
<dbReference type="RefSeq" id="WP_089740670.1">
    <property type="nucleotide sequence ID" value="NZ_FOGL01000008.1"/>
</dbReference>
<comment type="subcellular location">
    <subcellularLocation>
        <location evidence="1">Secreted</location>
    </subcellularLocation>
</comment>
<feature type="transmembrane region" description="Helical" evidence="3">
    <location>
        <begin position="7"/>
        <end position="28"/>
    </location>
</feature>
<evidence type="ECO:0000313" key="6">
    <source>
        <dbReference type="Proteomes" id="UP000199687"/>
    </source>
</evidence>
<feature type="domain" description="NodB homology" evidence="4">
    <location>
        <begin position="422"/>
        <end position="610"/>
    </location>
</feature>
<keyword evidence="3" id="KW-0812">Transmembrane</keyword>
<evidence type="ECO:0000256" key="1">
    <source>
        <dbReference type="ARBA" id="ARBA00004613"/>
    </source>
</evidence>
<dbReference type="GO" id="GO:0005576">
    <property type="term" value="C:extracellular region"/>
    <property type="evidence" value="ECO:0007669"/>
    <property type="project" value="UniProtKB-SubCell"/>
</dbReference>
<dbReference type="PANTHER" id="PTHR34216">
    <property type="match status" value="1"/>
</dbReference>
<dbReference type="AlphaFoldDB" id="A0A1H9RDM7"/>
<dbReference type="InterPro" id="IPR011330">
    <property type="entry name" value="Glyco_hydro/deAcase_b/a-brl"/>
</dbReference>
<evidence type="ECO:0000256" key="3">
    <source>
        <dbReference type="SAM" id="Phobius"/>
    </source>
</evidence>
<dbReference type="InterPro" id="IPR002509">
    <property type="entry name" value="NODB_dom"/>
</dbReference>
<dbReference type="Pfam" id="PF01522">
    <property type="entry name" value="Polysacc_deac_1"/>
    <property type="match status" value="1"/>
</dbReference>
<proteinExistence type="predicted"/>
<evidence type="ECO:0000259" key="4">
    <source>
        <dbReference type="PROSITE" id="PS51677"/>
    </source>
</evidence>
<keyword evidence="2" id="KW-0732">Signal</keyword>
<keyword evidence="6" id="KW-1185">Reference proteome</keyword>
<dbReference type="InterPro" id="IPR051398">
    <property type="entry name" value="Polysacch_Deacetylase"/>
</dbReference>
<reference evidence="5 6" key="1">
    <citation type="submission" date="2016-10" db="EMBL/GenBank/DDBJ databases">
        <authorList>
            <person name="de Groot N.N."/>
        </authorList>
    </citation>
    <scope>NUCLEOTIDE SEQUENCE [LARGE SCALE GENOMIC DNA]</scope>
    <source>
        <strain evidence="5 6">CGMCC 1.7727</strain>
    </source>
</reference>
<keyword evidence="3" id="KW-0472">Membrane</keyword>
<dbReference type="PROSITE" id="PS51677">
    <property type="entry name" value="NODB"/>
    <property type="match status" value="1"/>
</dbReference>
<dbReference type="GO" id="GO:0016810">
    <property type="term" value="F:hydrolase activity, acting on carbon-nitrogen (but not peptide) bonds"/>
    <property type="evidence" value="ECO:0007669"/>
    <property type="project" value="InterPro"/>
</dbReference>
<gene>
    <name evidence="5" type="ORF">SAMN04487944_108128</name>
</gene>
<evidence type="ECO:0000256" key="2">
    <source>
        <dbReference type="ARBA" id="ARBA00022729"/>
    </source>
</evidence>
<dbReference type="Proteomes" id="UP000199687">
    <property type="component" value="Unassembled WGS sequence"/>
</dbReference>
<dbReference type="EMBL" id="FOGL01000008">
    <property type="protein sequence ID" value="SER70836.1"/>
    <property type="molecule type" value="Genomic_DNA"/>
</dbReference>
<sequence>MKLKKWLGAFIGGLVIAGILLGGFNIIVDPFGVFGDKVLKWDSYNMVNNPRVAKIAYLDEHHEEYDSYIIGGSKSSSISPELLNEYYGDASFYSMMMYGGDFHDYEETLYYLIDNYEVKNIVLHMSMQEIGHFHEEATDFKQSLHAKVSDEPLLPFYLKYLWLNPAYGYEKLEGFGKNSINPMEYSQIIPETGVYNKVERDKENVNNLEEFWKQNPSFNLPMGKTEGIAIDQNVDSLQRMKDFAEEHDVNFTFVTGATYKSELQTYNMDELKEYWRKLAEVTDFWDFSGYTSISDDPRYYYDSMHYRNNVGEMILGYMFDDPDVYVPENFGHYTTKENVDEHAEKIFTPPAQTATGGKDAELDIPILMYHHISTDASLHNTMIISPEKFEQDMIAVKEAGYTTIHLNELADYVNGKTELPEKPVVVTFDDGYLSNYEYAYPVLKKLDMKATIFMIGWSVGRDTHRIEGAKFYPHFSWRQGKEMYESGLIELQNHSFDMHESAEAERYASLPKENEKTGEYARAFMEDTLLLEEEIEQRIGNEVYAYAYPYGEYTLQSEQMLEELGYNVTLSTENGVSTVRRGDPSSLFALKRINAGSKVSSERLVQMFEE</sequence>
<dbReference type="CDD" id="cd10918">
    <property type="entry name" value="CE4_NodB_like_5s_6s"/>
    <property type="match status" value="1"/>
</dbReference>
<dbReference type="STRING" id="531814.SAMN04487944_108128"/>
<organism evidence="5 6">
    <name type="scientific">Gracilibacillus ureilyticus</name>
    <dbReference type="NCBI Taxonomy" id="531814"/>
    <lineage>
        <taxon>Bacteria</taxon>
        <taxon>Bacillati</taxon>
        <taxon>Bacillota</taxon>
        <taxon>Bacilli</taxon>
        <taxon>Bacillales</taxon>
        <taxon>Bacillaceae</taxon>
        <taxon>Gracilibacillus</taxon>
    </lineage>
</organism>
<dbReference type="GO" id="GO:0005975">
    <property type="term" value="P:carbohydrate metabolic process"/>
    <property type="evidence" value="ECO:0007669"/>
    <property type="project" value="InterPro"/>
</dbReference>
<dbReference type="Gene3D" id="3.20.20.370">
    <property type="entry name" value="Glycoside hydrolase/deacetylase"/>
    <property type="match status" value="1"/>
</dbReference>
<dbReference type="PANTHER" id="PTHR34216:SF3">
    <property type="entry name" value="POLY-BETA-1,6-N-ACETYL-D-GLUCOSAMINE N-DEACETYLASE"/>
    <property type="match status" value="1"/>
</dbReference>
<accession>A0A1H9RDM7</accession>